<keyword evidence="1" id="KW-0472">Membrane</keyword>
<feature type="transmembrane region" description="Helical" evidence="1">
    <location>
        <begin position="24"/>
        <end position="44"/>
    </location>
</feature>
<evidence type="ECO:0000256" key="1">
    <source>
        <dbReference type="SAM" id="Phobius"/>
    </source>
</evidence>
<organism evidence="2 3">
    <name type="scientific">Flavonifractor plautii</name>
    <name type="common">Fusobacterium plautii</name>
    <dbReference type="NCBI Taxonomy" id="292800"/>
    <lineage>
        <taxon>Bacteria</taxon>
        <taxon>Bacillati</taxon>
        <taxon>Bacillota</taxon>
        <taxon>Clostridia</taxon>
        <taxon>Eubacteriales</taxon>
        <taxon>Oscillospiraceae</taxon>
        <taxon>Flavonifractor</taxon>
    </lineage>
</organism>
<dbReference type="EMBL" id="CYZT01000209">
    <property type="protein sequence ID" value="CUO93145.1"/>
    <property type="molecule type" value="Genomic_DNA"/>
</dbReference>
<evidence type="ECO:0000313" key="2">
    <source>
        <dbReference type="EMBL" id="CUO93145.1"/>
    </source>
</evidence>
<sequence>MFLPLLLLRYYDGTRGTDRPWGKWLFYLFYPAHLLLLGLLAHILL</sequence>
<keyword evidence="1" id="KW-0812">Transmembrane</keyword>
<dbReference type="Proteomes" id="UP000095746">
    <property type="component" value="Unassembled WGS sequence"/>
</dbReference>
<evidence type="ECO:0000313" key="3">
    <source>
        <dbReference type="Proteomes" id="UP000095746"/>
    </source>
</evidence>
<keyword evidence="1" id="KW-1133">Transmembrane helix</keyword>
<gene>
    <name evidence="2" type="ORF">ERS852411_02402</name>
</gene>
<reference evidence="2 3" key="1">
    <citation type="submission" date="2015-09" db="EMBL/GenBank/DDBJ databases">
        <authorList>
            <consortium name="Pathogen Informatics"/>
        </authorList>
    </citation>
    <scope>NUCLEOTIDE SEQUENCE [LARGE SCALE GENOMIC DNA]</scope>
    <source>
        <strain evidence="2 3">2789STDY5608854</strain>
    </source>
</reference>
<proteinExistence type="predicted"/>
<protein>
    <submittedName>
        <fullName evidence="2">TraX protein</fullName>
    </submittedName>
</protein>
<name>A0A174J7J4_FLAPL</name>
<dbReference type="AlphaFoldDB" id="A0A174J7J4"/>
<accession>A0A174J7J4</accession>